<dbReference type="Proteomes" id="UP001187471">
    <property type="component" value="Unassembled WGS sequence"/>
</dbReference>
<organism evidence="10 11">
    <name type="scientific">Escallonia rubra</name>
    <dbReference type="NCBI Taxonomy" id="112253"/>
    <lineage>
        <taxon>Eukaryota</taxon>
        <taxon>Viridiplantae</taxon>
        <taxon>Streptophyta</taxon>
        <taxon>Embryophyta</taxon>
        <taxon>Tracheophyta</taxon>
        <taxon>Spermatophyta</taxon>
        <taxon>Magnoliopsida</taxon>
        <taxon>eudicotyledons</taxon>
        <taxon>Gunneridae</taxon>
        <taxon>Pentapetalae</taxon>
        <taxon>asterids</taxon>
        <taxon>campanulids</taxon>
        <taxon>Escalloniales</taxon>
        <taxon>Escalloniaceae</taxon>
        <taxon>Escallonia</taxon>
    </lineage>
</organism>
<proteinExistence type="inferred from homology"/>
<name>A0AA88UPW3_9ASTE</name>
<keyword evidence="4 8" id="KW-0853">WD repeat</keyword>
<dbReference type="GO" id="GO:0005634">
    <property type="term" value="C:nucleus"/>
    <property type="evidence" value="ECO:0007669"/>
    <property type="project" value="TreeGrafter"/>
</dbReference>
<evidence type="ECO:0000256" key="5">
    <source>
        <dbReference type="ARBA" id="ARBA00022737"/>
    </source>
</evidence>
<dbReference type="InterPro" id="IPR015943">
    <property type="entry name" value="WD40/YVTN_repeat-like_dom_sf"/>
</dbReference>
<sequence>MAPQKLTEYERRRLENIKRNGEMLASLKIHTKINDLSSTIKRCRPEAKSYKTSIKKKPKPETPVVIRRSLRTRGVPPERSTADGIKDDFDESLTLMKTPKSQIGPKKSGRERGPISMKDAYTGDDSDRKLVEGIMGVAKKCQVCESESVKEEIDGGESENKGFGVATRSGVCKSESLEEEIDGGESEKRGFSGGMGSRACNSESSKEESAGGESENGGFAGGMRSRAWGTIDLEAMKLEAENVARVVPGRIMAVRFLPCMDMRMVVVGNKFGEVGFWNMDAEKEDEDGIYVYHPHPGPVSGIVIQPFSLSKIYSSCYDGFIRLMDVEKEKFDLVYSTDNTIFSISQRPNDSKCLFFGEGRGGLSVWDERAGKSSSSWMLHEDRINTIDFNSRNVNIMATSSTDGTACIWDLRYIVADSQKSLTTVRHKRAVHSAYFSPSGSLLATTSFDDKVGILSGANYDDVSMMYHNNQTGRWISSFRGIWGWDDSYIFIGNMKRGVDVISTTQRRNVATLGSAEMSAIPCRFDVHPYKLGMLAAATSGGQVYVWTSC</sequence>
<dbReference type="Pfam" id="PF00400">
    <property type="entry name" value="WD40"/>
    <property type="match status" value="2"/>
</dbReference>
<dbReference type="GO" id="GO:0003677">
    <property type="term" value="F:DNA binding"/>
    <property type="evidence" value="ECO:0007669"/>
    <property type="project" value="UniProtKB-KW"/>
</dbReference>
<dbReference type="EMBL" id="JAVXUO010000287">
    <property type="protein sequence ID" value="KAK2993660.1"/>
    <property type="molecule type" value="Genomic_DNA"/>
</dbReference>
<comment type="function">
    <text evidence="1">Specifically binds 5-hydroxymethylcytosine (5hmC), suggesting that it acts as a specific reader of 5hmC.</text>
</comment>
<dbReference type="SUPFAM" id="SSF50978">
    <property type="entry name" value="WD40 repeat-like"/>
    <property type="match status" value="1"/>
</dbReference>
<dbReference type="InterPro" id="IPR036322">
    <property type="entry name" value="WD40_repeat_dom_sf"/>
</dbReference>
<reference evidence="10" key="1">
    <citation type="submission" date="2022-12" db="EMBL/GenBank/DDBJ databases">
        <title>Draft genome assemblies for two species of Escallonia (Escalloniales).</title>
        <authorList>
            <person name="Chanderbali A."/>
            <person name="Dervinis C."/>
            <person name="Anghel I."/>
            <person name="Soltis D."/>
            <person name="Soltis P."/>
            <person name="Zapata F."/>
        </authorList>
    </citation>
    <scope>NUCLEOTIDE SEQUENCE</scope>
    <source>
        <strain evidence="10">UCBG92.1500</strain>
        <tissue evidence="10">Leaf</tissue>
    </source>
</reference>
<evidence type="ECO:0000256" key="9">
    <source>
        <dbReference type="SAM" id="MobiDB-lite"/>
    </source>
</evidence>
<comment type="similarity">
    <text evidence="2">Belongs to the WD repeat DDB2/WDR76 family.</text>
</comment>
<dbReference type="PANTHER" id="PTHR14773">
    <property type="entry name" value="WD REPEAT-CONTAINING PROTEIN 76"/>
    <property type="match status" value="1"/>
</dbReference>
<keyword evidence="5" id="KW-0677">Repeat</keyword>
<evidence type="ECO:0000256" key="3">
    <source>
        <dbReference type="ARBA" id="ARBA00021234"/>
    </source>
</evidence>
<comment type="caution">
    <text evidence="10">The sequence shown here is derived from an EMBL/GenBank/DDBJ whole genome shotgun (WGS) entry which is preliminary data.</text>
</comment>
<dbReference type="PROSITE" id="PS50082">
    <property type="entry name" value="WD_REPEATS_2"/>
    <property type="match status" value="1"/>
</dbReference>
<evidence type="ECO:0000256" key="4">
    <source>
        <dbReference type="ARBA" id="ARBA00022574"/>
    </source>
</evidence>
<evidence type="ECO:0000256" key="2">
    <source>
        <dbReference type="ARBA" id="ARBA00005434"/>
    </source>
</evidence>
<keyword evidence="6" id="KW-0227">DNA damage</keyword>
<protein>
    <recommendedName>
        <fullName evidence="3">WD repeat-containing protein 76</fullName>
    </recommendedName>
</protein>
<accession>A0AA88UPW3</accession>
<evidence type="ECO:0000313" key="11">
    <source>
        <dbReference type="Proteomes" id="UP001187471"/>
    </source>
</evidence>
<feature type="repeat" description="WD" evidence="8">
    <location>
        <begin position="377"/>
        <end position="412"/>
    </location>
</feature>
<dbReference type="AlphaFoldDB" id="A0AA88UPW3"/>
<feature type="region of interest" description="Disordered" evidence="9">
    <location>
        <begin position="99"/>
        <end position="125"/>
    </location>
</feature>
<evidence type="ECO:0000313" key="10">
    <source>
        <dbReference type="EMBL" id="KAK2993660.1"/>
    </source>
</evidence>
<evidence type="ECO:0000256" key="7">
    <source>
        <dbReference type="ARBA" id="ARBA00023125"/>
    </source>
</evidence>
<evidence type="ECO:0000256" key="6">
    <source>
        <dbReference type="ARBA" id="ARBA00022763"/>
    </source>
</evidence>
<dbReference type="GO" id="GO:0006974">
    <property type="term" value="P:DNA damage response"/>
    <property type="evidence" value="ECO:0007669"/>
    <property type="project" value="UniProtKB-KW"/>
</dbReference>
<dbReference type="SMART" id="SM00320">
    <property type="entry name" value="WD40"/>
    <property type="match status" value="5"/>
</dbReference>
<evidence type="ECO:0000256" key="1">
    <source>
        <dbReference type="ARBA" id="ARBA00002530"/>
    </source>
</evidence>
<feature type="region of interest" description="Disordered" evidence="9">
    <location>
        <begin position="174"/>
        <end position="221"/>
    </location>
</feature>
<keyword evidence="11" id="KW-1185">Reference proteome</keyword>
<keyword evidence="7" id="KW-0238">DNA-binding</keyword>
<dbReference type="PROSITE" id="PS00678">
    <property type="entry name" value="WD_REPEATS_1"/>
    <property type="match status" value="1"/>
</dbReference>
<dbReference type="Gene3D" id="2.130.10.10">
    <property type="entry name" value="YVTN repeat-like/Quinoprotein amine dehydrogenase"/>
    <property type="match status" value="1"/>
</dbReference>
<gene>
    <name evidence="10" type="ORF">RJ640_009475</name>
</gene>
<dbReference type="GO" id="GO:2000001">
    <property type="term" value="P:regulation of DNA damage checkpoint"/>
    <property type="evidence" value="ECO:0007669"/>
    <property type="project" value="TreeGrafter"/>
</dbReference>
<dbReference type="InterPro" id="IPR050853">
    <property type="entry name" value="WD_repeat_DNA-damage-binding"/>
</dbReference>
<dbReference type="FunFam" id="2.130.10.10:FF:000180">
    <property type="entry name" value="WD repeat-containing protein 76"/>
    <property type="match status" value="1"/>
</dbReference>
<dbReference type="InterPro" id="IPR001680">
    <property type="entry name" value="WD40_rpt"/>
</dbReference>
<dbReference type="PANTHER" id="PTHR14773:SF0">
    <property type="entry name" value="WD REPEAT-CONTAINING PROTEIN 76"/>
    <property type="match status" value="1"/>
</dbReference>
<evidence type="ECO:0000256" key="8">
    <source>
        <dbReference type="PROSITE-ProRule" id="PRU00221"/>
    </source>
</evidence>
<dbReference type="InterPro" id="IPR019775">
    <property type="entry name" value="WD40_repeat_CS"/>
</dbReference>